<sequence length="109" mass="10904">MRTLLLTATLAALVLGAAPGSAAEFGTGTHVAGAQAYAGLGNDAGIFDRRGRGQGRDDRGGGDHRGGRGAGDDRRDDSRGGGHGGRPRVPGGSGCDDAHDVSEHPECRG</sequence>
<feature type="signal peptide" evidence="2">
    <location>
        <begin position="1"/>
        <end position="22"/>
    </location>
</feature>
<accession>A0A5C4MV18</accession>
<proteinExistence type="predicted"/>
<comment type="caution">
    <text evidence="3">The sequence shown here is derived from an EMBL/GenBank/DDBJ whole genome shotgun (WGS) entry which is preliminary data.</text>
</comment>
<organism evidence="3 4">
    <name type="scientific">Rubellimicrobium rubrum</name>
    <dbReference type="NCBI Taxonomy" id="2585369"/>
    <lineage>
        <taxon>Bacteria</taxon>
        <taxon>Pseudomonadati</taxon>
        <taxon>Pseudomonadota</taxon>
        <taxon>Alphaproteobacteria</taxon>
        <taxon>Rhodobacterales</taxon>
        <taxon>Roseobacteraceae</taxon>
        <taxon>Rubellimicrobium</taxon>
    </lineage>
</organism>
<keyword evidence="2" id="KW-0732">Signal</keyword>
<dbReference type="Proteomes" id="UP000305887">
    <property type="component" value="Unassembled WGS sequence"/>
</dbReference>
<feature type="region of interest" description="Disordered" evidence="1">
    <location>
        <begin position="42"/>
        <end position="109"/>
    </location>
</feature>
<name>A0A5C4MV18_9RHOB</name>
<dbReference type="AlphaFoldDB" id="A0A5C4MV18"/>
<evidence type="ECO:0000313" key="3">
    <source>
        <dbReference type="EMBL" id="TNC49804.1"/>
    </source>
</evidence>
<gene>
    <name evidence="3" type="ORF">FHG66_09825</name>
</gene>
<feature type="compositionally biased region" description="Basic and acidic residues" evidence="1">
    <location>
        <begin position="96"/>
        <end position="109"/>
    </location>
</feature>
<keyword evidence="4" id="KW-1185">Reference proteome</keyword>
<dbReference type="RefSeq" id="WP_139076580.1">
    <property type="nucleotide sequence ID" value="NZ_VDFU01000009.1"/>
</dbReference>
<feature type="compositionally biased region" description="Basic and acidic residues" evidence="1">
    <location>
        <begin position="46"/>
        <end position="80"/>
    </location>
</feature>
<dbReference type="EMBL" id="VDFU01000009">
    <property type="protein sequence ID" value="TNC49804.1"/>
    <property type="molecule type" value="Genomic_DNA"/>
</dbReference>
<evidence type="ECO:0000256" key="1">
    <source>
        <dbReference type="SAM" id="MobiDB-lite"/>
    </source>
</evidence>
<evidence type="ECO:0000313" key="4">
    <source>
        <dbReference type="Proteomes" id="UP000305887"/>
    </source>
</evidence>
<protein>
    <submittedName>
        <fullName evidence="3">Uncharacterized protein</fullName>
    </submittedName>
</protein>
<feature type="chain" id="PRO_5023124746" evidence="2">
    <location>
        <begin position="23"/>
        <end position="109"/>
    </location>
</feature>
<evidence type="ECO:0000256" key="2">
    <source>
        <dbReference type="SAM" id="SignalP"/>
    </source>
</evidence>
<reference evidence="3 4" key="1">
    <citation type="submission" date="2019-06" db="EMBL/GenBank/DDBJ databases">
        <title>YIM 131921 draft genome.</title>
        <authorList>
            <person name="Jiang L."/>
        </authorList>
    </citation>
    <scope>NUCLEOTIDE SEQUENCE [LARGE SCALE GENOMIC DNA]</scope>
    <source>
        <strain evidence="3 4">YIM 131921</strain>
    </source>
</reference>